<dbReference type="InterPro" id="IPR000182">
    <property type="entry name" value="GNAT_dom"/>
</dbReference>
<keyword evidence="3" id="KW-1185">Reference proteome</keyword>
<gene>
    <name evidence="2" type="ORF">H1D33_08300</name>
</gene>
<dbReference type="RefSeq" id="WP_181571232.1">
    <property type="nucleotide sequence ID" value="NZ_CP059322.2"/>
</dbReference>
<dbReference type="GO" id="GO:0034069">
    <property type="term" value="F:aminoglycoside N-acetyltransferase activity"/>
    <property type="evidence" value="ECO:0007669"/>
    <property type="project" value="TreeGrafter"/>
</dbReference>
<feature type="domain" description="N-acetyltransferase" evidence="1">
    <location>
        <begin position="1"/>
        <end position="154"/>
    </location>
</feature>
<reference evidence="2 3" key="2">
    <citation type="journal article" date="2021" name="Mar. Drugs">
        <title>A New Micromonospora Strain with Antibiotic Activity Isolated from the Microbiome of a Mid-Atlantic Deep-Sea Sponge.</title>
        <authorList>
            <person name="Back C.R."/>
            <person name="Stennett H.L."/>
            <person name="Williams S.E."/>
            <person name="Wang L."/>
            <person name="Ojeda Gomez J."/>
            <person name="Abdulle O.M."/>
            <person name="Duffy T."/>
            <person name="Neal C."/>
            <person name="Mantell J."/>
            <person name="Jepson M.A."/>
            <person name="Hendry K.R."/>
            <person name="Powell D."/>
            <person name="Stach J.E.M."/>
            <person name="Essex-Lopresti A.E."/>
            <person name="Willis C.L."/>
            <person name="Curnow P."/>
            <person name="Race P.R."/>
        </authorList>
    </citation>
    <scope>NUCLEOTIDE SEQUENCE [LARGE SCALE GENOMIC DNA]</scope>
    <source>
        <strain evidence="2 3">28ISP2-46</strain>
    </source>
</reference>
<dbReference type="InterPro" id="IPR051554">
    <property type="entry name" value="Acetyltransferase_Eis"/>
</dbReference>
<accession>A0A7L6BA39</accession>
<reference evidence="3" key="1">
    <citation type="submission" date="2020-07" db="EMBL/GenBank/DDBJ databases">
        <title>A new Micromonospora strain with potent antibiotic activity isolated from the microbiome of a mid-Atlantic deep-sea sponge.</title>
        <authorList>
            <person name="Back C.R."/>
            <person name="Stennett H.L."/>
            <person name="Williams S.E."/>
            <person name="Wang L."/>
            <person name="Ojeda Gomez J."/>
            <person name="Abdulle O.M."/>
            <person name="Duffy T."/>
            <person name="Hendry K.R."/>
            <person name="Powell D."/>
            <person name="Stach J.E."/>
            <person name="Essex-Lopresti A.E."/>
            <person name="Willis C.L."/>
            <person name="Curnow P."/>
            <person name="Race P.R."/>
        </authorList>
    </citation>
    <scope>NUCLEOTIDE SEQUENCE [LARGE SCALE GENOMIC DNA]</scope>
    <source>
        <strain evidence="3">28ISP2-46</strain>
    </source>
</reference>
<dbReference type="PANTHER" id="PTHR37817">
    <property type="entry name" value="N-ACETYLTRANSFERASE EIS"/>
    <property type="match status" value="1"/>
</dbReference>
<dbReference type="PROSITE" id="PS51186">
    <property type="entry name" value="GNAT"/>
    <property type="match status" value="1"/>
</dbReference>
<dbReference type="Gene3D" id="3.40.630.30">
    <property type="match status" value="2"/>
</dbReference>
<organism evidence="2 3">
    <name type="scientific">Micromonospora robiginosa</name>
    <dbReference type="NCBI Taxonomy" id="2749844"/>
    <lineage>
        <taxon>Bacteria</taxon>
        <taxon>Bacillati</taxon>
        <taxon>Actinomycetota</taxon>
        <taxon>Actinomycetes</taxon>
        <taxon>Micromonosporales</taxon>
        <taxon>Micromonosporaceae</taxon>
        <taxon>Micromonospora</taxon>
    </lineage>
</organism>
<keyword evidence="2" id="KW-0808">Transferase</keyword>
<evidence type="ECO:0000313" key="2">
    <source>
        <dbReference type="EMBL" id="QLQ38817.1"/>
    </source>
</evidence>
<protein>
    <submittedName>
        <fullName evidence="2">GNAT family N-acetyltransferase</fullName>
        <ecNumber evidence="2">2.3.1.-</ecNumber>
    </submittedName>
</protein>
<name>A0A7L6BA39_9ACTN</name>
<proteinExistence type="predicted"/>
<dbReference type="SUPFAM" id="SSF55729">
    <property type="entry name" value="Acyl-CoA N-acyltransferases (Nat)"/>
    <property type="match status" value="1"/>
</dbReference>
<dbReference type="EMBL" id="CP059322">
    <property type="protein sequence ID" value="QLQ38817.1"/>
    <property type="molecule type" value="Genomic_DNA"/>
</dbReference>
<evidence type="ECO:0000313" key="3">
    <source>
        <dbReference type="Proteomes" id="UP000510844"/>
    </source>
</evidence>
<dbReference type="GO" id="GO:0030649">
    <property type="term" value="P:aminoglycoside antibiotic catabolic process"/>
    <property type="evidence" value="ECO:0007669"/>
    <property type="project" value="TreeGrafter"/>
</dbReference>
<dbReference type="KEGG" id="mfeu:H1D33_08300"/>
<sequence>MHIRRLAAEDRLTTSFPLQAYAFEASPMTAVRTDEFRAYLPYNAGNTTLVVEEDGVTTAAASAIPMRQNLRGAVLPMAGVAGVATHPLARRRGHVRTLMHRLLDGMRDEGHQLSALYPFRASFYERFGYVGLPRRRTAVFAPADLAPLLRAELPDELVWERIGAGYPRWRDYTDRCLRERHGFAVFPDFRAVGLRERDDRWLVSVVRGGETVGAVTYRIDDHAGTLIADDLLFDDAYARASLLQFFARHVDQVRRISVELVPGELPELWLTDVEVHTEARVHRPDSAAPMARLLSLEALADQPVGVGRVLVELVGDRWLAGRHLLDGTTGKLAVLPVDGAAEGRLPCARLTAAGLSALAYGVLDPVEVAVRGLGEVPVEAATELRRLFPRELPYLFADF</sequence>
<dbReference type="Pfam" id="PF17668">
    <property type="entry name" value="Acetyltransf_17"/>
    <property type="match status" value="1"/>
</dbReference>
<dbReference type="AlphaFoldDB" id="A0A7L6BA39"/>
<keyword evidence="2" id="KW-0012">Acyltransferase</keyword>
<dbReference type="EC" id="2.3.1.-" evidence="2"/>
<dbReference type="PANTHER" id="PTHR37817:SF1">
    <property type="entry name" value="N-ACETYLTRANSFERASE EIS"/>
    <property type="match status" value="1"/>
</dbReference>
<dbReference type="Pfam" id="PF13527">
    <property type="entry name" value="Acetyltransf_9"/>
    <property type="match status" value="1"/>
</dbReference>
<dbReference type="InterPro" id="IPR016181">
    <property type="entry name" value="Acyl_CoA_acyltransferase"/>
</dbReference>
<evidence type="ECO:0000259" key="1">
    <source>
        <dbReference type="PROSITE" id="PS51186"/>
    </source>
</evidence>
<dbReference type="InterPro" id="IPR041380">
    <property type="entry name" value="Acetyltransf_17"/>
</dbReference>
<dbReference type="Proteomes" id="UP000510844">
    <property type="component" value="Chromosome"/>
</dbReference>